<dbReference type="Proteomes" id="UP001516400">
    <property type="component" value="Unassembled WGS sequence"/>
</dbReference>
<name>A0ABD2NUX6_9CUCU</name>
<keyword evidence="3" id="KW-1185">Reference proteome</keyword>
<dbReference type="AlphaFoldDB" id="A0ABD2NUX6"/>
<dbReference type="EMBL" id="JABFTP020000144">
    <property type="protein sequence ID" value="KAL3282435.1"/>
    <property type="molecule type" value="Genomic_DNA"/>
</dbReference>
<evidence type="ECO:0000313" key="3">
    <source>
        <dbReference type="Proteomes" id="UP001516400"/>
    </source>
</evidence>
<evidence type="ECO:0000256" key="1">
    <source>
        <dbReference type="SAM" id="MobiDB-lite"/>
    </source>
</evidence>
<reference evidence="2 3" key="1">
    <citation type="journal article" date="2021" name="BMC Biol.">
        <title>Horizontally acquired antibacterial genes associated with adaptive radiation of ladybird beetles.</title>
        <authorList>
            <person name="Li H.S."/>
            <person name="Tang X.F."/>
            <person name="Huang Y.H."/>
            <person name="Xu Z.Y."/>
            <person name="Chen M.L."/>
            <person name="Du X.Y."/>
            <person name="Qiu B.Y."/>
            <person name="Chen P.T."/>
            <person name="Zhang W."/>
            <person name="Slipinski A."/>
            <person name="Escalona H.E."/>
            <person name="Waterhouse R.M."/>
            <person name="Zwick A."/>
            <person name="Pang H."/>
        </authorList>
    </citation>
    <scope>NUCLEOTIDE SEQUENCE [LARGE SCALE GENOMIC DNA]</scope>
    <source>
        <strain evidence="2">SYSU2018</strain>
    </source>
</reference>
<organism evidence="2 3">
    <name type="scientific">Cryptolaemus montrouzieri</name>
    <dbReference type="NCBI Taxonomy" id="559131"/>
    <lineage>
        <taxon>Eukaryota</taxon>
        <taxon>Metazoa</taxon>
        <taxon>Ecdysozoa</taxon>
        <taxon>Arthropoda</taxon>
        <taxon>Hexapoda</taxon>
        <taxon>Insecta</taxon>
        <taxon>Pterygota</taxon>
        <taxon>Neoptera</taxon>
        <taxon>Endopterygota</taxon>
        <taxon>Coleoptera</taxon>
        <taxon>Polyphaga</taxon>
        <taxon>Cucujiformia</taxon>
        <taxon>Coccinelloidea</taxon>
        <taxon>Coccinellidae</taxon>
        <taxon>Scymninae</taxon>
        <taxon>Scymnini</taxon>
        <taxon>Cryptolaemus</taxon>
    </lineage>
</organism>
<accession>A0ABD2NUX6</accession>
<feature type="region of interest" description="Disordered" evidence="1">
    <location>
        <begin position="1"/>
        <end position="55"/>
    </location>
</feature>
<comment type="caution">
    <text evidence="2">The sequence shown here is derived from an EMBL/GenBank/DDBJ whole genome shotgun (WGS) entry which is preliminary data.</text>
</comment>
<sequence>MQSTMQRGRPNYRSGKVVSHVKTPSQQRIEDTNPEKKEEKTADKTDAELSEMTDDDEKTVWNDLIDTQSSQRRIRHRAMSCGNLSLIMTSKDAEEIAISDDEE</sequence>
<feature type="compositionally biased region" description="Basic and acidic residues" evidence="1">
    <location>
        <begin position="28"/>
        <end position="47"/>
    </location>
</feature>
<protein>
    <submittedName>
        <fullName evidence="2">Uncharacterized protein</fullName>
    </submittedName>
</protein>
<proteinExistence type="predicted"/>
<evidence type="ECO:0000313" key="2">
    <source>
        <dbReference type="EMBL" id="KAL3282435.1"/>
    </source>
</evidence>
<gene>
    <name evidence="2" type="ORF">HHI36_005622</name>
</gene>